<name>A0ABV4CZ83_9BACT</name>
<comment type="caution">
    <text evidence="5">The sequence shown here is derived from an EMBL/GenBank/DDBJ whole genome shotgun (WGS) entry which is preliminary data.</text>
</comment>
<dbReference type="Gene3D" id="1.10.150.130">
    <property type="match status" value="1"/>
</dbReference>
<gene>
    <name evidence="5" type="ORF">AAK873_14065</name>
</gene>
<keyword evidence="6" id="KW-1185">Reference proteome</keyword>
<sequence length="292" mass="34743">MKSTFSVIYYLKRQVVKKDGTVPVMGRITVDGSQTQFSCKLTVDPKLWDTKGGRVTGRSTAALETNRMLDKMRVRINRHYQEIMERDNFVTAEKVKNAFLGLEHRYHTLMQVFRQHNEDYEKQVEAGMKAKGTLLKYRTVYKHMQEFLDIRYHVKDIALKELTPAFISDFEMFLRTDKHCCTNTVWLYVCPLRTMVFIAINNEWLTRDPFREYEIKKEETTRSFLTKDEIRLLMEGKLKNAKQELYRDLYLFCAFTGLSFADMRNLTEENIRTYFDEHEWININRQKTGVVS</sequence>
<organism evidence="5 6">
    <name type="scientific">Heminiphilus faecis</name>
    <dbReference type="NCBI Taxonomy" id="2601703"/>
    <lineage>
        <taxon>Bacteria</taxon>
        <taxon>Pseudomonadati</taxon>
        <taxon>Bacteroidota</taxon>
        <taxon>Bacteroidia</taxon>
        <taxon>Bacteroidales</taxon>
        <taxon>Muribaculaceae</taxon>
        <taxon>Heminiphilus</taxon>
    </lineage>
</organism>
<evidence type="ECO:0000313" key="6">
    <source>
        <dbReference type="Proteomes" id="UP001565200"/>
    </source>
</evidence>
<dbReference type="InterPro" id="IPR013762">
    <property type="entry name" value="Integrase-like_cat_sf"/>
</dbReference>
<accession>A0ABV4CZ83</accession>
<dbReference type="EMBL" id="JBCLPP010000088">
    <property type="protein sequence ID" value="MEY8246724.1"/>
    <property type="molecule type" value="Genomic_DNA"/>
</dbReference>
<feature type="domain" description="Arm DNA-binding" evidence="4">
    <location>
        <begin position="10"/>
        <end position="96"/>
    </location>
</feature>
<feature type="non-terminal residue" evidence="5">
    <location>
        <position position="292"/>
    </location>
</feature>
<feature type="domain" description="Phage integrase SAM-like" evidence="3">
    <location>
        <begin position="108"/>
        <end position="215"/>
    </location>
</feature>
<dbReference type="InterPro" id="IPR010998">
    <property type="entry name" value="Integrase_recombinase_N"/>
</dbReference>
<evidence type="ECO:0000256" key="2">
    <source>
        <dbReference type="ARBA" id="ARBA00023172"/>
    </source>
</evidence>
<dbReference type="Proteomes" id="UP001565200">
    <property type="component" value="Unassembled WGS sequence"/>
</dbReference>
<protein>
    <submittedName>
        <fullName evidence="5">Site-specific integrase</fullName>
    </submittedName>
</protein>
<dbReference type="SUPFAM" id="SSF56349">
    <property type="entry name" value="DNA breaking-rejoining enzymes"/>
    <property type="match status" value="1"/>
</dbReference>
<evidence type="ECO:0000313" key="5">
    <source>
        <dbReference type="EMBL" id="MEY8246724.1"/>
    </source>
</evidence>
<dbReference type="InterPro" id="IPR035386">
    <property type="entry name" value="Arm-DNA-bind_5"/>
</dbReference>
<keyword evidence="2" id="KW-0233">DNA recombination</keyword>
<reference evidence="5 6" key="1">
    <citation type="submission" date="2024-03" db="EMBL/GenBank/DDBJ databases">
        <title>Mouse gut bacterial collection (mGBC) of GemPharmatech.</title>
        <authorList>
            <person name="He Y."/>
            <person name="Dong L."/>
            <person name="Wu D."/>
            <person name="Gao X."/>
            <person name="Lin Z."/>
        </authorList>
    </citation>
    <scope>NUCLEOTIDE SEQUENCE [LARGE SCALE GENOMIC DNA]</scope>
    <source>
        <strain evidence="5 6">54-13</strain>
    </source>
</reference>
<evidence type="ECO:0000256" key="1">
    <source>
        <dbReference type="ARBA" id="ARBA00023125"/>
    </source>
</evidence>
<proteinExistence type="predicted"/>
<evidence type="ECO:0000259" key="4">
    <source>
        <dbReference type="Pfam" id="PF17293"/>
    </source>
</evidence>
<dbReference type="InterPro" id="IPR025269">
    <property type="entry name" value="SAM-like_dom"/>
</dbReference>
<dbReference type="InterPro" id="IPR011010">
    <property type="entry name" value="DNA_brk_join_enz"/>
</dbReference>
<dbReference type="RefSeq" id="WP_195420815.1">
    <property type="nucleotide sequence ID" value="NZ_JBCLPP010000088.1"/>
</dbReference>
<dbReference type="Pfam" id="PF13102">
    <property type="entry name" value="Phage_int_SAM_5"/>
    <property type="match status" value="1"/>
</dbReference>
<evidence type="ECO:0000259" key="3">
    <source>
        <dbReference type="Pfam" id="PF13102"/>
    </source>
</evidence>
<dbReference type="Pfam" id="PF17293">
    <property type="entry name" value="Arm-DNA-bind_5"/>
    <property type="match status" value="1"/>
</dbReference>
<dbReference type="Gene3D" id="1.10.443.10">
    <property type="entry name" value="Intergrase catalytic core"/>
    <property type="match status" value="1"/>
</dbReference>
<keyword evidence="1" id="KW-0238">DNA-binding</keyword>